<feature type="non-terminal residue" evidence="1">
    <location>
        <position position="393"/>
    </location>
</feature>
<protein>
    <submittedName>
        <fullName evidence="1">Uncharacterized protein</fullName>
    </submittedName>
</protein>
<evidence type="ECO:0000313" key="2">
    <source>
        <dbReference type="Proteomes" id="UP000324800"/>
    </source>
</evidence>
<accession>A0A5J4VRP5</accession>
<gene>
    <name evidence="1" type="ORF">EZS28_019232</name>
</gene>
<comment type="caution">
    <text evidence="1">The sequence shown here is derived from an EMBL/GenBank/DDBJ whole genome shotgun (WGS) entry which is preliminary data.</text>
</comment>
<proteinExistence type="predicted"/>
<dbReference type="OrthoDB" id="10689660at2759"/>
<organism evidence="1 2">
    <name type="scientific">Streblomastix strix</name>
    <dbReference type="NCBI Taxonomy" id="222440"/>
    <lineage>
        <taxon>Eukaryota</taxon>
        <taxon>Metamonada</taxon>
        <taxon>Preaxostyla</taxon>
        <taxon>Oxymonadida</taxon>
        <taxon>Streblomastigidae</taxon>
        <taxon>Streblomastix</taxon>
    </lineage>
</organism>
<name>A0A5J4VRP5_9EUKA</name>
<dbReference type="Proteomes" id="UP000324800">
    <property type="component" value="Unassembled WGS sequence"/>
</dbReference>
<evidence type="ECO:0000313" key="1">
    <source>
        <dbReference type="EMBL" id="KAA6385242.1"/>
    </source>
</evidence>
<reference evidence="1 2" key="1">
    <citation type="submission" date="2019-03" db="EMBL/GenBank/DDBJ databases">
        <title>Single cell metagenomics reveals metabolic interactions within the superorganism composed of flagellate Streblomastix strix and complex community of Bacteroidetes bacteria on its surface.</title>
        <authorList>
            <person name="Treitli S.C."/>
            <person name="Kolisko M."/>
            <person name="Husnik F."/>
            <person name="Keeling P."/>
            <person name="Hampl V."/>
        </authorList>
    </citation>
    <scope>NUCLEOTIDE SEQUENCE [LARGE SCALE GENOMIC DNA]</scope>
    <source>
        <strain evidence="1">ST1C</strain>
    </source>
</reference>
<dbReference type="EMBL" id="SNRW01005355">
    <property type="protein sequence ID" value="KAA6385242.1"/>
    <property type="molecule type" value="Genomic_DNA"/>
</dbReference>
<dbReference type="AlphaFoldDB" id="A0A5J4VRP5"/>
<sequence length="393" mass="45080">MQPLVELYRQEQDSKTIIERVKDAMINTVNYTKIGQQDGNGKAAGINAKRQQIAGKLIDLSLMRDDNLCVIDIDIHKDKPIKEIDKIRQNLIDSLPPNVGLVKTAHGGLHIYCNRNFYLLPSNRNVKVSVTDSFDIDVFAKITKYNIENGQETKKIVQNRVVPPNTSIRETKNNQQVTFKYEAVNDLENASHLASMREILDKWSIDIKMSHKDYAQKQHDRIYGVQNNGDGAIEQMNDELAQACVDGLKNLEIHNYPQPINMEVSLLSVFSGLYDIINELSRAEGMNNIRQFNKLTVNADMNYGQAQSNGERKPNPWILTKILRHHNKDYYEQTIKPLLKKNYKVKKQSKIVDTVKQIEKHEIDLKDVFTLTDVSSKALNEQYQNQLKSVTED</sequence>